<keyword evidence="2" id="KW-1185">Reference proteome</keyword>
<name>A0A5B8IBG3_9GAMM</name>
<evidence type="ECO:0000313" key="2">
    <source>
        <dbReference type="Proteomes" id="UP000320591"/>
    </source>
</evidence>
<dbReference type="Proteomes" id="UP000320591">
    <property type="component" value="Chromosome"/>
</dbReference>
<accession>A0A5B8IBG3</accession>
<dbReference type="AlphaFoldDB" id="A0A5B8IBG3"/>
<dbReference type="KEGG" id="dic:Dpoa569_0000597"/>
<reference evidence="1 2" key="1">
    <citation type="journal article" date="2019" name="Environ. Microbiol.">
        <title>The phytopathogenic nature of Dickeya aquatica 174/2 and the dynamic early evolution of Dickeya pathogenicity.</title>
        <authorList>
            <person name="Duprey A."/>
            <person name="Taib N."/>
            <person name="Leonard S."/>
            <person name="Garin T."/>
            <person name="Flandrois J.P."/>
            <person name="Nasser W."/>
            <person name="Brochier-Armanet C."/>
            <person name="Reverchon S."/>
        </authorList>
    </citation>
    <scope>NUCLEOTIDE SEQUENCE [LARGE SCALE GENOMIC DNA]</scope>
    <source>
        <strain evidence="1 2">NCPPB 569</strain>
    </source>
</reference>
<protein>
    <submittedName>
        <fullName evidence="1">Uncharacterized protein</fullName>
    </submittedName>
</protein>
<organism evidence="1 2">
    <name type="scientific">Dickeya poaceiphila</name>
    <dbReference type="NCBI Taxonomy" id="568768"/>
    <lineage>
        <taxon>Bacteria</taxon>
        <taxon>Pseudomonadati</taxon>
        <taxon>Pseudomonadota</taxon>
        <taxon>Gammaproteobacteria</taxon>
        <taxon>Enterobacterales</taxon>
        <taxon>Pectobacteriaceae</taxon>
        <taxon>Dickeya</taxon>
    </lineage>
</organism>
<gene>
    <name evidence="1" type="ORF">Dpoa569_0000597</name>
</gene>
<sequence length="61" mass="6697">MVISFIRAGVRRSGVGDIKKPRSACAGGVWNPGLIRNPLRRAADHDHHAHDDDRIMLRGAV</sequence>
<dbReference type="EMBL" id="CP042220">
    <property type="protein sequence ID" value="QDX31892.1"/>
    <property type="molecule type" value="Genomic_DNA"/>
</dbReference>
<proteinExistence type="predicted"/>
<evidence type="ECO:0000313" key="1">
    <source>
        <dbReference type="EMBL" id="QDX31892.1"/>
    </source>
</evidence>